<proteinExistence type="predicted"/>
<name>A0ABV0UMR1_9TELE</name>
<dbReference type="EMBL" id="JAHRIQ010074175">
    <property type="protein sequence ID" value="MEQ2245720.1"/>
    <property type="molecule type" value="Genomic_DNA"/>
</dbReference>
<accession>A0ABV0UMR1</accession>
<organism evidence="1 2">
    <name type="scientific">Ilyodon furcidens</name>
    <name type="common">goldbreast splitfin</name>
    <dbReference type="NCBI Taxonomy" id="33524"/>
    <lineage>
        <taxon>Eukaryota</taxon>
        <taxon>Metazoa</taxon>
        <taxon>Chordata</taxon>
        <taxon>Craniata</taxon>
        <taxon>Vertebrata</taxon>
        <taxon>Euteleostomi</taxon>
        <taxon>Actinopterygii</taxon>
        <taxon>Neopterygii</taxon>
        <taxon>Teleostei</taxon>
        <taxon>Neoteleostei</taxon>
        <taxon>Acanthomorphata</taxon>
        <taxon>Ovalentaria</taxon>
        <taxon>Atherinomorphae</taxon>
        <taxon>Cyprinodontiformes</taxon>
        <taxon>Goodeidae</taxon>
        <taxon>Ilyodon</taxon>
    </lineage>
</organism>
<evidence type="ECO:0000313" key="2">
    <source>
        <dbReference type="Proteomes" id="UP001482620"/>
    </source>
</evidence>
<reference evidence="1 2" key="1">
    <citation type="submission" date="2021-06" db="EMBL/GenBank/DDBJ databases">
        <authorList>
            <person name="Palmer J.M."/>
        </authorList>
    </citation>
    <scope>NUCLEOTIDE SEQUENCE [LARGE SCALE GENOMIC DNA]</scope>
    <source>
        <strain evidence="2">if_2019</strain>
        <tissue evidence="1">Muscle</tissue>
    </source>
</reference>
<evidence type="ECO:0000313" key="1">
    <source>
        <dbReference type="EMBL" id="MEQ2245720.1"/>
    </source>
</evidence>
<sequence length="122" mass="13702">MMMSVAIVFMVVFNTPTFLKKSAAISSLAFDCSKYQSFSHSDWCEKAEELMHSSPWKCTPKYTCLFVPLSWDKICLSTIISSPPVGSALLSSYVCCTFFSPFCFGHFIKSNLFIQETSTVKC</sequence>
<gene>
    <name evidence="1" type="ORF">ILYODFUR_030842</name>
</gene>
<keyword evidence="2" id="KW-1185">Reference proteome</keyword>
<dbReference type="Proteomes" id="UP001482620">
    <property type="component" value="Unassembled WGS sequence"/>
</dbReference>
<protein>
    <recommendedName>
        <fullName evidence="3">Secreted protein</fullName>
    </recommendedName>
</protein>
<evidence type="ECO:0008006" key="3">
    <source>
        <dbReference type="Google" id="ProtNLM"/>
    </source>
</evidence>
<comment type="caution">
    <text evidence="1">The sequence shown here is derived from an EMBL/GenBank/DDBJ whole genome shotgun (WGS) entry which is preliminary data.</text>
</comment>